<comment type="function">
    <text evidence="10">Stores iron in a soluble, non-toxic, readily available form. Important for iron homeostasis. Iron is taken up in the ferrous form and deposited as ferric hydroxides after oxidation.</text>
</comment>
<evidence type="ECO:0000256" key="5">
    <source>
        <dbReference type="ARBA" id="ARBA00023004"/>
    </source>
</evidence>
<comment type="catalytic activity">
    <reaction evidence="7 10">
        <text>4 Fe(2+) + O2 + 4 H(+) = 4 Fe(3+) + 2 H2O</text>
        <dbReference type="Rhea" id="RHEA:11148"/>
        <dbReference type="ChEBI" id="CHEBI:15377"/>
        <dbReference type="ChEBI" id="CHEBI:15378"/>
        <dbReference type="ChEBI" id="CHEBI:15379"/>
        <dbReference type="ChEBI" id="CHEBI:29033"/>
        <dbReference type="ChEBI" id="CHEBI:29034"/>
        <dbReference type="EC" id="1.16.3.1"/>
    </reaction>
</comment>
<feature type="domain" description="Ferritin-like diiron" evidence="11">
    <location>
        <begin position="7"/>
        <end position="156"/>
    </location>
</feature>
<comment type="subunit">
    <text evidence="8">Oligomer of 24 subunits. The functional molecule forms a roughly spherical shell with a diameter of 12 nm and contains a central cavity into which the insoluble mineral iron core is deposited.</text>
</comment>
<feature type="binding site" evidence="9">
    <location>
        <position position="59"/>
    </location>
    <ligand>
        <name>Fe cation</name>
        <dbReference type="ChEBI" id="CHEBI:24875"/>
        <label>1</label>
    </ligand>
</feature>
<dbReference type="Pfam" id="PF00210">
    <property type="entry name" value="Ferritin"/>
    <property type="match status" value="1"/>
</dbReference>
<evidence type="ECO:0000256" key="1">
    <source>
        <dbReference type="ARBA" id="ARBA00007513"/>
    </source>
</evidence>
<proteinExistence type="inferred from homology"/>
<dbReference type="GO" id="GO:0006879">
    <property type="term" value="P:intracellular iron ion homeostasis"/>
    <property type="evidence" value="ECO:0007669"/>
    <property type="project" value="UniProtKB-KW"/>
</dbReference>
<dbReference type="GO" id="GO:0008198">
    <property type="term" value="F:ferrous iron binding"/>
    <property type="evidence" value="ECO:0007669"/>
    <property type="project" value="TreeGrafter"/>
</dbReference>
<evidence type="ECO:0000259" key="11">
    <source>
        <dbReference type="PROSITE" id="PS50905"/>
    </source>
</evidence>
<feature type="binding site" evidence="9">
    <location>
        <position position="62"/>
    </location>
    <ligand>
        <name>Fe cation</name>
        <dbReference type="ChEBI" id="CHEBI:24875"/>
        <label>1</label>
    </ligand>
</feature>
<organism evidence="12 13">
    <name type="scientific">Opisthorchis felineus</name>
    <dbReference type="NCBI Taxonomy" id="147828"/>
    <lineage>
        <taxon>Eukaryota</taxon>
        <taxon>Metazoa</taxon>
        <taxon>Spiralia</taxon>
        <taxon>Lophotrochozoa</taxon>
        <taxon>Platyhelminthes</taxon>
        <taxon>Trematoda</taxon>
        <taxon>Digenea</taxon>
        <taxon>Opisthorchiida</taxon>
        <taxon>Opisthorchiata</taxon>
        <taxon>Opisthorchiidae</taxon>
        <taxon>Opisthorchis</taxon>
    </lineage>
</organism>
<evidence type="ECO:0000256" key="10">
    <source>
        <dbReference type="RuleBase" id="RU361145"/>
    </source>
</evidence>
<dbReference type="GO" id="GO:0005737">
    <property type="term" value="C:cytoplasm"/>
    <property type="evidence" value="ECO:0007669"/>
    <property type="project" value="TreeGrafter"/>
</dbReference>
<accession>A0A4S2LFA8</accession>
<dbReference type="PROSITE" id="PS50905">
    <property type="entry name" value="FERRITIN_LIKE"/>
    <property type="match status" value="1"/>
</dbReference>
<evidence type="ECO:0000256" key="7">
    <source>
        <dbReference type="ARBA" id="ARBA00047990"/>
    </source>
</evidence>
<dbReference type="GO" id="GO:0008199">
    <property type="term" value="F:ferric iron binding"/>
    <property type="evidence" value="ECO:0007669"/>
    <property type="project" value="InterPro"/>
</dbReference>
<keyword evidence="2 10" id="KW-0409">Iron storage</keyword>
<dbReference type="InterPro" id="IPR009078">
    <property type="entry name" value="Ferritin-like_SF"/>
</dbReference>
<gene>
    <name evidence="12" type="ORF">CRM22_007553</name>
</gene>
<evidence type="ECO:0000313" key="12">
    <source>
        <dbReference type="EMBL" id="TGZ62222.1"/>
    </source>
</evidence>
<dbReference type="InterPro" id="IPR012347">
    <property type="entry name" value="Ferritin-like"/>
</dbReference>
<dbReference type="PROSITE" id="PS00204">
    <property type="entry name" value="FERRITIN_2"/>
    <property type="match status" value="1"/>
</dbReference>
<feature type="binding site" evidence="9">
    <location>
        <position position="104"/>
    </location>
    <ligand>
        <name>Fe cation</name>
        <dbReference type="ChEBI" id="CHEBI:24875"/>
        <label>1</label>
    </ligand>
</feature>
<evidence type="ECO:0000256" key="3">
    <source>
        <dbReference type="ARBA" id="ARBA00022723"/>
    </source>
</evidence>
<evidence type="ECO:0000256" key="4">
    <source>
        <dbReference type="ARBA" id="ARBA00023002"/>
    </source>
</evidence>
<dbReference type="InterPro" id="IPR014034">
    <property type="entry name" value="Ferritin_CS"/>
</dbReference>
<keyword evidence="13" id="KW-1185">Reference proteome</keyword>
<comment type="function">
    <text evidence="6">Stores iron in a soluble, non-toxic, readily available form. Important for iron homeostasis. Has ferroxidase activity. Iron is taken up in the ferrous form and deposited as ferric hydroxides after oxidation.</text>
</comment>
<dbReference type="SUPFAM" id="SSF47240">
    <property type="entry name" value="Ferritin-like"/>
    <property type="match status" value="1"/>
</dbReference>
<dbReference type="InterPro" id="IPR001519">
    <property type="entry name" value="Ferritin"/>
</dbReference>
<comment type="caution">
    <text evidence="12">The sequence shown here is derived from an EMBL/GenBank/DDBJ whole genome shotgun (WGS) entry which is preliminary data.</text>
</comment>
<evidence type="ECO:0000313" key="13">
    <source>
        <dbReference type="Proteomes" id="UP000308267"/>
    </source>
</evidence>
<dbReference type="AlphaFoldDB" id="A0A4S2LFA8"/>
<dbReference type="Gene3D" id="1.20.1260.10">
    <property type="match status" value="1"/>
</dbReference>
<dbReference type="InterPro" id="IPR009040">
    <property type="entry name" value="Ferritin-like_diiron"/>
</dbReference>
<dbReference type="EMBL" id="SJOL01007640">
    <property type="protein sequence ID" value="TGZ62222.1"/>
    <property type="molecule type" value="Genomic_DNA"/>
</dbReference>
<dbReference type="PANTHER" id="PTHR11431">
    <property type="entry name" value="FERRITIN"/>
    <property type="match status" value="1"/>
</dbReference>
<keyword evidence="4 10" id="KW-0560">Oxidoreductase</keyword>
<evidence type="ECO:0000256" key="9">
    <source>
        <dbReference type="PIRSR" id="PIRSR601519-1"/>
    </source>
</evidence>
<dbReference type="STRING" id="147828.A0A4S2LFA8"/>
<sequence length="173" mass="20149">MDSLARQNFSRECEAAINKQINMELEASYAYFAFAAFYDHDTVALPKVAEFFRKMSHEETEHAQKFAHYQNQRGGRVVYQDIKKPSKATFSSLQEVMETSLNMEKAVNESLLQLHRIAEEQHDPALQDFIETEFLQEQVKSIKEFADYVTQTKRNGPNLGEYLFERLSLKDSH</sequence>
<dbReference type="InterPro" id="IPR008331">
    <property type="entry name" value="Ferritin_DPS_dom"/>
</dbReference>
<evidence type="ECO:0000256" key="2">
    <source>
        <dbReference type="ARBA" id="ARBA00022434"/>
    </source>
</evidence>
<dbReference type="GO" id="GO:0006826">
    <property type="term" value="P:iron ion transport"/>
    <property type="evidence" value="ECO:0007669"/>
    <property type="project" value="InterPro"/>
</dbReference>
<dbReference type="EC" id="1.16.3.1" evidence="10"/>
<name>A0A4S2LFA8_OPIFE</name>
<reference evidence="12 13" key="1">
    <citation type="journal article" date="2019" name="BMC Genomics">
        <title>New insights from Opisthorchis felineus genome: update on genomics of the epidemiologically important liver flukes.</title>
        <authorList>
            <person name="Ershov N.I."/>
            <person name="Mordvinov V.A."/>
            <person name="Prokhortchouk E.B."/>
            <person name="Pakharukova M.Y."/>
            <person name="Gunbin K.V."/>
            <person name="Ustyantsev K."/>
            <person name="Genaev M.A."/>
            <person name="Blinov A.G."/>
            <person name="Mazur A."/>
            <person name="Boulygina E."/>
            <person name="Tsygankova S."/>
            <person name="Khrameeva E."/>
            <person name="Chekanov N."/>
            <person name="Fan G."/>
            <person name="Xiao A."/>
            <person name="Zhang H."/>
            <person name="Xu X."/>
            <person name="Yang H."/>
            <person name="Solovyev V."/>
            <person name="Lee S.M."/>
            <person name="Liu X."/>
            <person name="Afonnikov D.A."/>
            <person name="Skryabin K.G."/>
        </authorList>
    </citation>
    <scope>NUCLEOTIDE SEQUENCE [LARGE SCALE GENOMIC DNA]</scope>
    <source>
        <strain evidence="12">AK-0245</strain>
        <tissue evidence="12">Whole organism</tissue>
    </source>
</reference>
<feature type="binding site" evidence="9">
    <location>
        <position position="138"/>
    </location>
    <ligand>
        <name>Fe cation</name>
        <dbReference type="ChEBI" id="CHEBI:24875"/>
        <label>1</label>
    </ligand>
</feature>
<dbReference type="OrthoDB" id="186462at2759"/>
<evidence type="ECO:0000256" key="8">
    <source>
        <dbReference type="ARBA" id="ARBA00066042"/>
    </source>
</evidence>
<keyword evidence="3 9" id="KW-0479">Metal-binding</keyword>
<keyword evidence="5 9" id="KW-0408">Iron</keyword>
<evidence type="ECO:0000256" key="6">
    <source>
        <dbReference type="ARBA" id="ARBA00025111"/>
    </source>
</evidence>
<feature type="binding site" evidence="9">
    <location>
        <position position="24"/>
    </location>
    <ligand>
        <name>Fe cation</name>
        <dbReference type="ChEBI" id="CHEBI:24875"/>
        <label>1</label>
    </ligand>
</feature>
<protein>
    <recommendedName>
        <fullName evidence="10">Ferritin</fullName>
        <ecNumber evidence="10">1.16.3.1</ecNumber>
    </recommendedName>
</protein>
<dbReference type="PANTHER" id="PTHR11431:SF75">
    <property type="entry name" value="FERRITIN"/>
    <property type="match status" value="1"/>
</dbReference>
<dbReference type="Proteomes" id="UP000308267">
    <property type="component" value="Unassembled WGS sequence"/>
</dbReference>
<dbReference type="FunFam" id="1.20.1260.10:FF:000002">
    <property type="entry name" value="Ferritin, mitochondrial"/>
    <property type="match status" value="1"/>
</dbReference>
<dbReference type="CDD" id="cd01056">
    <property type="entry name" value="Euk_Ferritin"/>
    <property type="match status" value="1"/>
</dbReference>
<comment type="similarity">
    <text evidence="1 10">Belongs to the ferritin family.</text>
</comment>
<dbReference type="GO" id="GO:0004322">
    <property type="term" value="F:ferroxidase activity"/>
    <property type="evidence" value="ECO:0007669"/>
    <property type="project" value="UniProtKB-EC"/>
</dbReference>